<keyword evidence="2" id="KW-0812">Transmembrane</keyword>
<feature type="domain" description="Ig-like" evidence="4">
    <location>
        <begin position="117"/>
        <end position="174"/>
    </location>
</feature>
<keyword evidence="3" id="KW-0732">Signal</keyword>
<protein>
    <recommendedName>
        <fullName evidence="4">Ig-like domain-containing protein</fullName>
    </recommendedName>
</protein>
<feature type="transmembrane region" description="Helical" evidence="2">
    <location>
        <begin position="395"/>
        <end position="418"/>
    </location>
</feature>
<evidence type="ECO:0000256" key="3">
    <source>
        <dbReference type="SAM" id="SignalP"/>
    </source>
</evidence>
<sequence>MMRSTFVRLFLFLLFIIETQAQTTDSIEEELEDPRPSEAPPFDPHRDNFTLAGLASKTWEGPYYQEAMLGSVVYVPCSLKPEMSHRLYKQRQLAAEEKYFWSLLWVHQNWDNVVDPWLGDGRRSYDTLQVVPYWEPDMSVHLEQARLTILDANPTDNGVYACTVAMYPLEKGLSPVILSQSDLVSVHFVRIKSGHTTSSECKNEDAEENVYCQTGFEPFTHHVYYPSGSKKGDVLFQAECNADIFLTALSLGGVDPTFWSIGWRFVPQHTLDDTRAVEMDPKLEMQFESPVHLCHPGATVPCVSTGETDREQPKIGARDLALAQKQSIKLWKARWLVLTGTKQQTSGRWQCWVQGLGMTTHPKTLSIPVRWFIDELHIKIIPEKDLYSWWTTVEFWRVLGLVAAPSVFLLFGLIMAVGRTAAYLHPDKIPPKKRIKLLLETPSETQSMLDAKDDIKEEFEPYAYLHAYLNRQGVESYQIGDRGRTSKVLFR</sequence>
<evidence type="ECO:0000256" key="1">
    <source>
        <dbReference type="SAM" id="MobiDB-lite"/>
    </source>
</evidence>
<evidence type="ECO:0000259" key="4">
    <source>
        <dbReference type="PROSITE" id="PS50835"/>
    </source>
</evidence>
<dbReference type="PROSITE" id="PS50835">
    <property type="entry name" value="IG_LIKE"/>
    <property type="match status" value="1"/>
</dbReference>
<keyword evidence="2" id="KW-0472">Membrane</keyword>
<dbReference type="EMBL" id="LUCH01000956">
    <property type="protein sequence ID" value="KAF5403956.1"/>
    <property type="molecule type" value="Genomic_DNA"/>
</dbReference>
<feature type="chain" id="PRO_5035210505" description="Ig-like domain-containing protein" evidence="3">
    <location>
        <begin position="22"/>
        <end position="491"/>
    </location>
</feature>
<keyword evidence="2" id="KW-1133">Transmembrane helix</keyword>
<dbReference type="InterPro" id="IPR007110">
    <property type="entry name" value="Ig-like_dom"/>
</dbReference>
<keyword evidence="6" id="KW-1185">Reference proteome</keyword>
<name>A0A8J4WJQ3_9TREM</name>
<evidence type="ECO:0000313" key="6">
    <source>
        <dbReference type="Proteomes" id="UP000748531"/>
    </source>
</evidence>
<organism evidence="5 6">
    <name type="scientific">Paragonimus heterotremus</name>
    <dbReference type="NCBI Taxonomy" id="100268"/>
    <lineage>
        <taxon>Eukaryota</taxon>
        <taxon>Metazoa</taxon>
        <taxon>Spiralia</taxon>
        <taxon>Lophotrochozoa</taxon>
        <taxon>Platyhelminthes</taxon>
        <taxon>Trematoda</taxon>
        <taxon>Digenea</taxon>
        <taxon>Plagiorchiida</taxon>
        <taxon>Troglotremata</taxon>
        <taxon>Troglotrematidae</taxon>
        <taxon>Paragonimus</taxon>
    </lineage>
</organism>
<dbReference type="AlphaFoldDB" id="A0A8J4WJQ3"/>
<dbReference type="Proteomes" id="UP000748531">
    <property type="component" value="Unassembled WGS sequence"/>
</dbReference>
<accession>A0A8J4WJQ3</accession>
<evidence type="ECO:0000313" key="5">
    <source>
        <dbReference type="EMBL" id="KAF5403956.1"/>
    </source>
</evidence>
<reference evidence="5" key="1">
    <citation type="submission" date="2019-05" db="EMBL/GenBank/DDBJ databases">
        <title>Annotation for the trematode Paragonimus heterotremus.</title>
        <authorList>
            <person name="Choi Y.-J."/>
        </authorList>
    </citation>
    <scope>NUCLEOTIDE SEQUENCE</scope>
    <source>
        <strain evidence="5">LC</strain>
    </source>
</reference>
<feature type="signal peptide" evidence="3">
    <location>
        <begin position="1"/>
        <end position="21"/>
    </location>
</feature>
<gene>
    <name evidence="5" type="ORF">PHET_02585</name>
</gene>
<comment type="caution">
    <text evidence="5">The sequence shown here is derived from an EMBL/GenBank/DDBJ whole genome shotgun (WGS) entry which is preliminary data.</text>
</comment>
<evidence type="ECO:0000256" key="2">
    <source>
        <dbReference type="SAM" id="Phobius"/>
    </source>
</evidence>
<proteinExistence type="predicted"/>
<feature type="region of interest" description="Disordered" evidence="1">
    <location>
        <begin position="26"/>
        <end position="45"/>
    </location>
</feature>
<dbReference type="OrthoDB" id="6235377at2759"/>